<dbReference type="SUPFAM" id="SSF48065">
    <property type="entry name" value="DBL homology domain (DH-domain)"/>
    <property type="match status" value="1"/>
</dbReference>
<feature type="compositionally biased region" description="Low complexity" evidence="6">
    <location>
        <begin position="973"/>
        <end position="993"/>
    </location>
</feature>
<reference evidence="9 10" key="1">
    <citation type="submission" date="2019-02" db="EMBL/GenBank/DDBJ databases">
        <title>Genome sequencing of the rare red list fungi Antrodiella citrinella (Flaviporus citrinellus).</title>
        <authorList>
            <person name="Buettner E."/>
            <person name="Kellner H."/>
        </authorList>
    </citation>
    <scope>NUCLEOTIDE SEQUENCE [LARGE SCALE GENOMIC DNA]</scope>
    <source>
        <strain evidence="9 10">DSM 108506</strain>
    </source>
</reference>
<dbReference type="PANTHER" id="PTHR30618">
    <property type="entry name" value="NCS1 FAMILY PURINE/PYRIMIDINE TRANSPORTER"/>
    <property type="match status" value="1"/>
</dbReference>
<gene>
    <name evidence="9" type="ORF">EUX98_g5338</name>
</gene>
<dbReference type="GO" id="GO:0005085">
    <property type="term" value="F:guanyl-nucleotide exchange factor activity"/>
    <property type="evidence" value="ECO:0007669"/>
    <property type="project" value="InterPro"/>
</dbReference>
<feature type="region of interest" description="Disordered" evidence="6">
    <location>
        <begin position="961"/>
        <end position="1032"/>
    </location>
</feature>
<feature type="transmembrane region" description="Helical" evidence="7">
    <location>
        <begin position="332"/>
        <end position="355"/>
    </location>
</feature>
<feature type="compositionally biased region" description="Low complexity" evidence="6">
    <location>
        <begin position="1318"/>
        <end position="1329"/>
    </location>
</feature>
<feature type="compositionally biased region" description="Basic and acidic residues" evidence="6">
    <location>
        <begin position="1127"/>
        <end position="1145"/>
    </location>
</feature>
<dbReference type="SMART" id="SM00325">
    <property type="entry name" value="RhoGEF"/>
    <property type="match status" value="1"/>
</dbReference>
<feature type="transmembrane region" description="Helical" evidence="7">
    <location>
        <begin position="79"/>
        <end position="96"/>
    </location>
</feature>
<feature type="transmembrane region" description="Helical" evidence="7">
    <location>
        <begin position="297"/>
        <end position="326"/>
    </location>
</feature>
<feature type="transmembrane region" description="Helical" evidence="7">
    <location>
        <begin position="255"/>
        <end position="276"/>
    </location>
</feature>
<feature type="compositionally biased region" description="Polar residues" evidence="6">
    <location>
        <begin position="899"/>
        <end position="912"/>
    </location>
</feature>
<evidence type="ECO:0000256" key="4">
    <source>
        <dbReference type="ARBA" id="ARBA00022989"/>
    </source>
</evidence>
<comment type="similarity">
    <text evidence="2">Belongs to the purine-cytosine permease (2.A.39) family.</text>
</comment>
<feature type="compositionally biased region" description="Polar residues" evidence="6">
    <location>
        <begin position="920"/>
        <end position="932"/>
    </location>
</feature>
<evidence type="ECO:0000256" key="7">
    <source>
        <dbReference type="SAM" id="Phobius"/>
    </source>
</evidence>
<comment type="caution">
    <text evidence="9">The sequence shown here is derived from an EMBL/GenBank/DDBJ whole genome shotgun (WGS) entry which is preliminary data.</text>
</comment>
<dbReference type="InterPro" id="IPR000219">
    <property type="entry name" value="DH_dom"/>
</dbReference>
<feature type="domain" description="DH" evidence="8">
    <location>
        <begin position="1575"/>
        <end position="1767"/>
    </location>
</feature>
<feature type="compositionally biased region" description="Polar residues" evidence="6">
    <location>
        <begin position="1295"/>
        <end position="1316"/>
    </location>
</feature>
<feature type="compositionally biased region" description="Low complexity" evidence="6">
    <location>
        <begin position="764"/>
        <end position="776"/>
    </location>
</feature>
<dbReference type="InterPro" id="IPR029058">
    <property type="entry name" value="AB_hydrolase_fold"/>
</dbReference>
<dbReference type="Pfam" id="PF02133">
    <property type="entry name" value="Transp_cyt_pur"/>
    <property type="match status" value="1"/>
</dbReference>
<dbReference type="EMBL" id="SGPM01000154">
    <property type="protein sequence ID" value="THH28850.1"/>
    <property type="molecule type" value="Genomic_DNA"/>
</dbReference>
<evidence type="ECO:0000259" key="8">
    <source>
        <dbReference type="PROSITE" id="PS50010"/>
    </source>
</evidence>
<dbReference type="Pfam" id="PF00621">
    <property type="entry name" value="RhoGEF"/>
    <property type="match status" value="1"/>
</dbReference>
<feature type="region of interest" description="Disordered" evidence="6">
    <location>
        <begin position="1222"/>
        <end position="1351"/>
    </location>
</feature>
<feature type="region of interest" description="Disordered" evidence="6">
    <location>
        <begin position="1366"/>
        <end position="1549"/>
    </location>
</feature>
<accession>A0A4S4MZK2</accession>
<feature type="compositionally biased region" description="Polar residues" evidence="6">
    <location>
        <begin position="839"/>
        <end position="848"/>
    </location>
</feature>
<dbReference type="PANTHER" id="PTHR30618:SF0">
    <property type="entry name" value="PURINE-URACIL PERMEASE NCS1"/>
    <property type="match status" value="1"/>
</dbReference>
<feature type="region of interest" description="Disordered" evidence="6">
    <location>
        <begin position="816"/>
        <end position="865"/>
    </location>
</feature>
<dbReference type="OrthoDB" id="2018619at2759"/>
<evidence type="ECO:0000256" key="6">
    <source>
        <dbReference type="SAM" id="MobiDB-lite"/>
    </source>
</evidence>
<feature type="compositionally biased region" description="Basic and acidic residues" evidence="6">
    <location>
        <begin position="1813"/>
        <end position="1830"/>
    </location>
</feature>
<keyword evidence="5 7" id="KW-0472">Membrane</keyword>
<dbReference type="InterPro" id="IPR045225">
    <property type="entry name" value="Uracil/uridine/allantoin_perm"/>
</dbReference>
<keyword evidence="4 7" id="KW-1133">Transmembrane helix</keyword>
<keyword evidence="10" id="KW-1185">Reference proteome</keyword>
<feature type="region of interest" description="Disordered" evidence="6">
    <location>
        <begin position="1813"/>
        <end position="1857"/>
    </location>
</feature>
<feature type="region of interest" description="Disordered" evidence="6">
    <location>
        <begin position="899"/>
        <end position="934"/>
    </location>
</feature>
<evidence type="ECO:0000256" key="1">
    <source>
        <dbReference type="ARBA" id="ARBA00004141"/>
    </source>
</evidence>
<dbReference type="GO" id="GO:0005886">
    <property type="term" value="C:plasma membrane"/>
    <property type="evidence" value="ECO:0007669"/>
    <property type="project" value="TreeGrafter"/>
</dbReference>
<dbReference type="Gene3D" id="1.20.900.10">
    <property type="entry name" value="Dbl homology (DH) domain"/>
    <property type="match status" value="1"/>
</dbReference>
<feature type="transmembrane region" description="Helical" evidence="7">
    <location>
        <begin position="171"/>
        <end position="189"/>
    </location>
</feature>
<dbReference type="Gene3D" id="3.40.50.1820">
    <property type="entry name" value="alpha/beta hydrolase"/>
    <property type="match status" value="1"/>
</dbReference>
<feature type="transmembrane region" description="Helical" evidence="7">
    <location>
        <begin position="129"/>
        <end position="151"/>
    </location>
</feature>
<dbReference type="InterPro" id="IPR035899">
    <property type="entry name" value="DBL_dom_sf"/>
</dbReference>
<dbReference type="InterPro" id="IPR001248">
    <property type="entry name" value="Pur-cyt_permease"/>
</dbReference>
<dbReference type="PROSITE" id="PS50010">
    <property type="entry name" value="DH_2"/>
    <property type="match status" value="1"/>
</dbReference>
<feature type="compositionally biased region" description="Basic and acidic residues" evidence="6">
    <location>
        <begin position="1265"/>
        <end position="1279"/>
    </location>
</feature>
<dbReference type="Gene3D" id="1.10.4160.10">
    <property type="entry name" value="Hydantoin permease"/>
    <property type="match status" value="2"/>
</dbReference>
<proteinExistence type="inferred from homology"/>
<sequence length="1887" mass="209607">MSGRIATYFKPSKWALEPEESTFAPSSRWSNKDMDPVPPSQRTWTTFNYVAYWISDATNPAVWELASSMLAIGLSWKQALPAIAVGHIIIAAVMVLNGTAGARLHVAFPVLNRSSFGFWFSYFSVRIRWLFLVKAIIVPPSWLAMLIWAFVKVPASSGFFDQKSTLSGSNLSWAWLSALNAALGIYGTLAVNIPDFTRYAKDERAQYVQLIIIPVAFTLCGFVGIAVTSAGTVLYGEIIWDPLLLIDRWDNRAAAFFASLMFVLTTLGTNISANSLSAANDMTVLFPRYINIRRGQVICAILGGWALCPWEILAKYVFVAIAQGFLSFMNGYTVFLGPFAGIMVADSIAVVLMYLRCTVLMANIGIHMVPFTLPGLISSINPKIKVGRAAHLFDIAWLFGFFVAAFVYYVSSTLFPAKETYVDDLITTDELDADHNDSDKASSSVEKGGLKDSESVPLTMEAISKLASPEIPVVLQPSAQAFFPLLKAHTSDIESVKRSTFQYGSTDRHQLDVYYPTDVKGEKAPILFFSYGGGFVSGARNLPAPADLMFRNVGAFFAKRGIFTVIADYRLVPHAKFPDGPEDVKDAVAWVVDHPEEVAGDSAVKPDTDRIFLLGHSAGANHVITTFLLPDLLPANIRTRTKGVILNGAPYTFRPELIPNAAGMGDVLEKYYGPGQSVYEKEPLTLLLSASRELLDSLPPIIASRAEREPDSILQANLHFLKAIREKRPEAGAVEEYIMKGHNHHDQADTARTDVSGYPDVPTRNRTSSLSRSLSRVKNGRGDGRDNGDGKDKDMAARRSQFVDLPLLETQLLPSLRDTIDRMTHPPTRSSKTHADDQYVSQIQNQSSSKKHSPYVPPQTPHAPMASARYEDPVKLAQARARPSKQDAVTNLQCNPKISTALASQESTTPSLRTPRLKSRQQSPAIGNSSLTRYAMPERLEPSGGEQHATRPTLQVDYVRSQKQSPMHDYQVAPSSSSRSPAPSSSKKQAKSTPPTPRHAATPKMSPYPATPSGMNPARQTPRSGIPRPSATADSDLVEEYGRHITSGRLVVTNGSANHSSSEDEVSEFEADMMRRPTLGTRSPRANKDDPSRWTARPPDFNDNYSRVQSRVRPDKTVGLGLSLLPYDRDSDQYDPHHWESSEDDRSVDEEAVNYDEVGRLQEAHLDKPRGAWDIGTDKKQQDALAGIVNGLDVQFGWYPPGTGKSRLSQGESEYNTSGIGMAIGETRDFQRDGLRVSADSTRGASRSPRRMQEQAHEYTPQPDDDGRSTRSRDRRRAEQPPTGSQRLPDRSARRSISQPPATKPSNQVDARTLSSHARGAQDGQRGAAYSGRLESDRAEKSRHRVSMSTCEIPDVNMDRIPNEMEAQSSRRAGAYPAQVQRKQKMTASEAATREREGFGIPTSLSFRGSDEQEDVHGNTSHHLQATRGSNLPHAESDLSTLGGTAWEENAGHPGDQLSGGAEALFRELSGKTSSVDDRGSRKHRRRGMTMGNATATASGQAMLQPPEPRENHARHSRSVSLTSSAPSMYEEQPSPPQEEHVDEPDYSEVEGWRSAMPTDAYKTLLARFGPQEMRRQNAIYEFFGSEDTFTSQLRMILRQFIRPLRHKDSKEWLPGIPATVTRLFDWFDDIINLHLGMAIAIKGARRTWRTGEIIVKLTDIFIGFTPRLEIYQPYLARFQSVTDTISQCASDGGSEFGEFVKIREQDPECGGWTLPQLLYEPVRHLGTYPETFLRISQLTPRYHPDHLSMLSLYHSSRMVMRVMHEVRKREETYEMFKQITSDIEGLPSSLRLANRERHLLWHGPLLVTLTRMDENNDPSTRHADSERRNTPRIVIGDETDPRPGGRSRQQRTGSLEEPTQVQMYVLTDLVLFAPAQINIICIFQVT</sequence>
<organism evidence="9 10">
    <name type="scientific">Antrodiella citrinella</name>
    <dbReference type="NCBI Taxonomy" id="2447956"/>
    <lineage>
        <taxon>Eukaryota</taxon>
        <taxon>Fungi</taxon>
        <taxon>Dikarya</taxon>
        <taxon>Basidiomycota</taxon>
        <taxon>Agaricomycotina</taxon>
        <taxon>Agaricomycetes</taxon>
        <taxon>Polyporales</taxon>
        <taxon>Steccherinaceae</taxon>
        <taxon>Antrodiella</taxon>
    </lineage>
</organism>
<dbReference type="SUPFAM" id="SSF53474">
    <property type="entry name" value="alpha/beta-Hydrolases"/>
    <property type="match status" value="1"/>
</dbReference>
<feature type="region of interest" description="Disordered" evidence="6">
    <location>
        <begin position="1127"/>
        <end position="1149"/>
    </location>
</feature>
<keyword evidence="3 7" id="KW-0812">Transmembrane</keyword>
<evidence type="ECO:0000256" key="3">
    <source>
        <dbReference type="ARBA" id="ARBA00022692"/>
    </source>
</evidence>
<feature type="transmembrane region" description="Helical" evidence="7">
    <location>
        <begin position="392"/>
        <end position="410"/>
    </location>
</feature>
<dbReference type="Pfam" id="PF20434">
    <property type="entry name" value="BD-FAE"/>
    <property type="match status" value="1"/>
</dbReference>
<dbReference type="Proteomes" id="UP000308730">
    <property type="component" value="Unassembled WGS sequence"/>
</dbReference>
<feature type="compositionally biased region" description="Basic and acidic residues" evidence="6">
    <location>
        <begin position="1465"/>
        <end position="1480"/>
    </location>
</feature>
<feature type="compositionally biased region" description="Basic and acidic residues" evidence="6">
    <location>
        <begin position="780"/>
        <end position="794"/>
    </location>
</feature>
<protein>
    <recommendedName>
        <fullName evidence="8">DH domain-containing protein</fullName>
    </recommendedName>
</protein>
<feature type="compositionally biased region" description="Polar residues" evidence="6">
    <location>
        <begin position="1418"/>
        <end position="1430"/>
    </location>
</feature>
<name>A0A4S4MZK2_9APHY</name>
<comment type="subcellular location">
    <subcellularLocation>
        <location evidence="1">Membrane</location>
        <topology evidence="1">Multi-pass membrane protein</topology>
    </subcellularLocation>
</comment>
<feature type="compositionally biased region" description="Basic and acidic residues" evidence="6">
    <location>
        <begin position="1226"/>
        <end position="1235"/>
    </location>
</feature>
<dbReference type="GO" id="GO:0015205">
    <property type="term" value="F:nucleobase transmembrane transporter activity"/>
    <property type="evidence" value="ECO:0007669"/>
    <property type="project" value="TreeGrafter"/>
</dbReference>
<evidence type="ECO:0000313" key="10">
    <source>
        <dbReference type="Proteomes" id="UP000308730"/>
    </source>
</evidence>
<evidence type="ECO:0000256" key="2">
    <source>
        <dbReference type="ARBA" id="ARBA00008974"/>
    </source>
</evidence>
<evidence type="ECO:0000256" key="5">
    <source>
        <dbReference type="ARBA" id="ARBA00023136"/>
    </source>
</evidence>
<feature type="region of interest" description="Disordered" evidence="6">
    <location>
        <begin position="743"/>
        <end position="794"/>
    </location>
</feature>
<feature type="transmembrane region" description="Helical" evidence="7">
    <location>
        <begin position="210"/>
        <end position="235"/>
    </location>
</feature>
<feature type="compositionally biased region" description="Polar residues" evidence="6">
    <location>
        <begin position="1492"/>
        <end position="1502"/>
    </location>
</feature>
<feature type="region of interest" description="Disordered" evidence="6">
    <location>
        <begin position="1050"/>
        <end position="1106"/>
    </location>
</feature>
<evidence type="ECO:0000313" key="9">
    <source>
        <dbReference type="EMBL" id="THH28850.1"/>
    </source>
</evidence>
<dbReference type="InterPro" id="IPR049492">
    <property type="entry name" value="BD-FAE-like_dom"/>
</dbReference>